<evidence type="ECO:0008006" key="4">
    <source>
        <dbReference type="Google" id="ProtNLM"/>
    </source>
</evidence>
<evidence type="ECO:0000313" key="3">
    <source>
        <dbReference type="Proteomes" id="UP001589619"/>
    </source>
</evidence>
<comment type="caution">
    <text evidence="2">The sequence shown here is derived from an EMBL/GenBank/DDBJ whole genome shotgun (WGS) entry which is preliminary data.</text>
</comment>
<dbReference type="EMBL" id="JBHMAG010000022">
    <property type="protein sequence ID" value="MFB9756274.1"/>
    <property type="molecule type" value="Genomic_DNA"/>
</dbReference>
<gene>
    <name evidence="2" type="ORF">ACFFNY_32250</name>
</gene>
<name>A0ABV5W6T3_9BACL</name>
<dbReference type="Proteomes" id="UP001589619">
    <property type="component" value="Unassembled WGS sequence"/>
</dbReference>
<feature type="region of interest" description="Disordered" evidence="1">
    <location>
        <begin position="233"/>
        <end position="259"/>
    </location>
</feature>
<organism evidence="2 3">
    <name type="scientific">Paenibacillus hodogayensis</name>
    <dbReference type="NCBI Taxonomy" id="279208"/>
    <lineage>
        <taxon>Bacteria</taxon>
        <taxon>Bacillati</taxon>
        <taxon>Bacillota</taxon>
        <taxon>Bacilli</taxon>
        <taxon>Bacillales</taxon>
        <taxon>Paenibacillaceae</taxon>
        <taxon>Paenibacillus</taxon>
    </lineage>
</organism>
<evidence type="ECO:0000313" key="2">
    <source>
        <dbReference type="EMBL" id="MFB9756274.1"/>
    </source>
</evidence>
<sequence length="259" mass="29035">MKTVCRAWALMMGKYGTIFGVQCPEIVNGAMTEKAGYIVALKRDMGQLLWDHVMEQRFPTNSVTPYFGAGDEEGNLILETGGGVVSVGPVGVNWSFQNIYPAGIEVMQAGLTLDASGNVYALVRPSVSISGPSLSLLCLDRNGNLLWRQDNAVQGGAIWMNLQMLPGGKLYGVNFYDIYAWDEQQKLLVQIKQPSTELLDALDRPRFSRGWSRSGGYRSYSFFIKKLRPCRRRPAKRDRRDQRSCYGKRHRRISDARAA</sequence>
<evidence type="ECO:0000256" key="1">
    <source>
        <dbReference type="SAM" id="MobiDB-lite"/>
    </source>
</evidence>
<proteinExistence type="predicted"/>
<accession>A0ABV5W6T3</accession>
<reference evidence="2 3" key="1">
    <citation type="submission" date="2024-09" db="EMBL/GenBank/DDBJ databases">
        <authorList>
            <person name="Sun Q."/>
            <person name="Mori K."/>
        </authorList>
    </citation>
    <scope>NUCLEOTIDE SEQUENCE [LARGE SCALE GENOMIC DNA]</scope>
    <source>
        <strain evidence="2 3">JCM 12520</strain>
    </source>
</reference>
<keyword evidence="3" id="KW-1185">Reference proteome</keyword>
<protein>
    <recommendedName>
        <fullName evidence="4">PQQ-binding-like beta-propeller repeat protein</fullName>
    </recommendedName>
</protein>
<dbReference type="RefSeq" id="WP_344917291.1">
    <property type="nucleotide sequence ID" value="NZ_BAAAYO010000021.1"/>
</dbReference>